<evidence type="ECO:0000256" key="4">
    <source>
        <dbReference type="ARBA" id="ARBA00023125"/>
    </source>
</evidence>
<dbReference type="OrthoDB" id="7569726at2"/>
<dbReference type="GO" id="GO:0003677">
    <property type="term" value="F:DNA binding"/>
    <property type="evidence" value="ECO:0007669"/>
    <property type="project" value="UniProtKB-KW"/>
</dbReference>
<dbReference type="STRING" id="1454373.ACMU_08265"/>
<dbReference type="InterPro" id="IPR010985">
    <property type="entry name" value="Ribbon_hlx_hlx"/>
</dbReference>
<protein>
    <recommendedName>
        <fullName evidence="9">DUF1778 domain-containing protein</fullName>
    </recommendedName>
</protein>
<sequence>MIQVQDTTSALREPKSHRKDLRLKPSVLDAIERASLAVGMDASTFITSVAYRAAQDIEAAQHRSVLPTKAFDAFADAIDQPTQPNAALADLFAKRRELIADD</sequence>
<dbReference type="PANTHER" id="PTHR35401">
    <property type="entry name" value="COPG FAMILY HELIX-TURN-HELIX PROTEIN-RELATED-RELATED"/>
    <property type="match status" value="1"/>
</dbReference>
<evidence type="ECO:0000256" key="2">
    <source>
        <dbReference type="ARBA" id="ARBA00022649"/>
    </source>
</evidence>
<evidence type="ECO:0000256" key="1">
    <source>
        <dbReference type="ARBA" id="ARBA00022491"/>
    </source>
</evidence>
<evidence type="ECO:0000313" key="8">
    <source>
        <dbReference type="Proteomes" id="UP000026249"/>
    </source>
</evidence>
<dbReference type="SUPFAM" id="SSF47598">
    <property type="entry name" value="Ribbon-helix-helix"/>
    <property type="match status" value="1"/>
</dbReference>
<evidence type="ECO:0000256" key="3">
    <source>
        <dbReference type="ARBA" id="ARBA00023015"/>
    </source>
</evidence>
<dbReference type="Gene3D" id="1.20.5.780">
    <property type="entry name" value="Single helix bin"/>
    <property type="match status" value="1"/>
</dbReference>
<dbReference type="InterPro" id="IPR014795">
    <property type="entry name" value="TacA_1-like"/>
</dbReference>
<evidence type="ECO:0000313" key="7">
    <source>
        <dbReference type="EMBL" id="KAJ55762.1"/>
    </source>
</evidence>
<reference evidence="7 8" key="1">
    <citation type="submission" date="2014-03" db="EMBL/GenBank/DDBJ databases">
        <title>Draft Genome Sequence of Actibacterium mucosum KCTC 23349, a Marine Alphaproteobacterium with Complex Ionic Requirements Isolated from Mediterranean Seawater at Malvarrosa Beach, Valencia, Spain.</title>
        <authorList>
            <person name="Arahal D.R."/>
            <person name="Shao Z."/>
            <person name="Lai Q."/>
            <person name="Pujalte M.J."/>
        </authorList>
    </citation>
    <scope>NUCLEOTIDE SEQUENCE [LARGE SCALE GENOMIC DNA]</scope>
    <source>
        <strain evidence="7 8">KCTC 23349</strain>
    </source>
</reference>
<evidence type="ECO:0000256" key="5">
    <source>
        <dbReference type="ARBA" id="ARBA00023163"/>
    </source>
</evidence>
<dbReference type="EMBL" id="JFKE01000003">
    <property type="protein sequence ID" value="KAJ55762.1"/>
    <property type="molecule type" value="Genomic_DNA"/>
</dbReference>
<comment type="caution">
    <text evidence="7">The sequence shown here is derived from an EMBL/GenBank/DDBJ whole genome shotgun (WGS) entry which is preliminary data.</text>
</comment>
<dbReference type="AlphaFoldDB" id="A0A037ZJN3"/>
<name>A0A037ZJN3_9RHOB</name>
<keyword evidence="5" id="KW-0804">Transcription</keyword>
<keyword evidence="1" id="KW-0678">Repressor</keyword>
<comment type="similarity">
    <text evidence="6">Belongs to the TacA antitoxin family.</text>
</comment>
<gene>
    <name evidence="7" type="ORF">ACMU_08265</name>
</gene>
<evidence type="ECO:0000256" key="6">
    <source>
        <dbReference type="ARBA" id="ARBA00049988"/>
    </source>
</evidence>
<dbReference type="Pfam" id="PF08681">
    <property type="entry name" value="TacA1"/>
    <property type="match status" value="1"/>
</dbReference>
<keyword evidence="2" id="KW-1277">Toxin-antitoxin system</keyword>
<dbReference type="Proteomes" id="UP000026249">
    <property type="component" value="Unassembled WGS sequence"/>
</dbReference>
<evidence type="ECO:0008006" key="9">
    <source>
        <dbReference type="Google" id="ProtNLM"/>
    </source>
</evidence>
<accession>A0A037ZJN3</accession>
<dbReference type="RefSeq" id="WP_081805426.1">
    <property type="nucleotide sequence ID" value="NZ_JFKE01000003.1"/>
</dbReference>
<dbReference type="GO" id="GO:0006355">
    <property type="term" value="P:regulation of DNA-templated transcription"/>
    <property type="evidence" value="ECO:0007669"/>
    <property type="project" value="InterPro"/>
</dbReference>
<keyword evidence="4" id="KW-0238">DNA-binding</keyword>
<organism evidence="7 8">
    <name type="scientific">Actibacterium mucosum KCTC 23349</name>
    <dbReference type="NCBI Taxonomy" id="1454373"/>
    <lineage>
        <taxon>Bacteria</taxon>
        <taxon>Pseudomonadati</taxon>
        <taxon>Pseudomonadota</taxon>
        <taxon>Alphaproteobacteria</taxon>
        <taxon>Rhodobacterales</taxon>
        <taxon>Roseobacteraceae</taxon>
        <taxon>Actibacterium</taxon>
    </lineage>
</organism>
<proteinExistence type="inferred from homology"/>
<dbReference type="PANTHER" id="PTHR35401:SF1">
    <property type="entry name" value="CYTOPLASMIC PROTEIN"/>
    <property type="match status" value="1"/>
</dbReference>
<keyword evidence="8" id="KW-1185">Reference proteome</keyword>
<keyword evidence="3" id="KW-0805">Transcription regulation</keyword>